<dbReference type="Proteomes" id="UP001501725">
    <property type="component" value="Unassembled WGS sequence"/>
</dbReference>
<comment type="subcellular location">
    <subcellularLocation>
        <location evidence="1">Membrane</location>
        <topology evidence="1">Multi-pass membrane protein</topology>
    </subcellularLocation>
</comment>
<dbReference type="Pfam" id="PF13585">
    <property type="entry name" value="CHU_C"/>
    <property type="match status" value="1"/>
</dbReference>
<evidence type="ECO:0000256" key="5">
    <source>
        <dbReference type="ARBA" id="ARBA00023136"/>
    </source>
</evidence>
<dbReference type="InterPro" id="IPR026341">
    <property type="entry name" value="T9SS_type_B"/>
</dbReference>
<keyword evidence="3" id="KW-0677">Repeat</keyword>
<feature type="domain" description="PKD" evidence="7">
    <location>
        <begin position="767"/>
        <end position="838"/>
    </location>
</feature>
<keyword evidence="5" id="KW-0472">Membrane</keyword>
<evidence type="ECO:0000256" key="2">
    <source>
        <dbReference type="ARBA" id="ARBA00022692"/>
    </source>
</evidence>
<feature type="signal peptide" evidence="6">
    <location>
        <begin position="1"/>
        <end position="18"/>
    </location>
</feature>
<evidence type="ECO:0000259" key="7">
    <source>
        <dbReference type="PROSITE" id="PS50093"/>
    </source>
</evidence>
<accession>A0ABP8HBL0</accession>
<feature type="domain" description="PKD" evidence="7">
    <location>
        <begin position="967"/>
        <end position="1013"/>
    </location>
</feature>
<evidence type="ECO:0000256" key="1">
    <source>
        <dbReference type="ARBA" id="ARBA00004141"/>
    </source>
</evidence>
<feature type="domain" description="PKD" evidence="7">
    <location>
        <begin position="289"/>
        <end position="332"/>
    </location>
</feature>
<dbReference type="PANTHER" id="PTHR46730:SF4">
    <property type="entry name" value="POLYCYSTIC KIDNEY DISEASE PROTEIN 1-LIKE 1"/>
    <property type="match status" value="1"/>
</dbReference>
<feature type="domain" description="PKD" evidence="7">
    <location>
        <begin position="1124"/>
        <end position="1172"/>
    </location>
</feature>
<evidence type="ECO:0000313" key="8">
    <source>
        <dbReference type="EMBL" id="GAA4337101.1"/>
    </source>
</evidence>
<feature type="domain" description="PKD" evidence="7">
    <location>
        <begin position="435"/>
        <end position="522"/>
    </location>
</feature>
<feature type="domain" description="PKD" evidence="7">
    <location>
        <begin position="631"/>
        <end position="684"/>
    </location>
</feature>
<reference evidence="9" key="1">
    <citation type="journal article" date="2019" name="Int. J. Syst. Evol. Microbiol.">
        <title>The Global Catalogue of Microorganisms (GCM) 10K type strain sequencing project: providing services to taxonomists for standard genome sequencing and annotation.</title>
        <authorList>
            <consortium name="The Broad Institute Genomics Platform"/>
            <consortium name="The Broad Institute Genome Sequencing Center for Infectious Disease"/>
            <person name="Wu L."/>
            <person name="Ma J."/>
        </authorList>
    </citation>
    <scope>NUCLEOTIDE SEQUENCE [LARGE SCALE GENOMIC DNA]</scope>
    <source>
        <strain evidence="9">JCM 17919</strain>
    </source>
</reference>
<sequence length="1448" mass="157328">MNRFLFLLAFLLPALSGAAQLTANFNSDVTQGCSPVVVNFRDQSTGNPTTWSWDFGNGSTSTLQHPSATYFTTGTYTVKLTVTNNNGASTNTVTKTAYITVLTEPQPNFVADRTEGCSPAVINFTDQSSTPGNTTITNWQWDFGDGQSATGPNVQHAYRQAGSFTVTLTITNNAGCKKLYSRPNYINVNPGVAPRFTYTDPGVCRAPATVNFNNTSFGPGTLTHTWYFGDGTTSNAQSPAHTYSTNGTYQATLVVSSSLGCSDSMVQSVPVGLVNTDLTIPDKLCPRTSTTFMNASDPRPVSSRWYFSNGIVDTLPNATAYFDAPGTYTVKLVNNYQTCVDSVERTFTVGNGPVLGFTVSDSTRCQPSLNVNFTNTSTGATGYTWLFGDNTNSTQASPSHTYGDYGAFDVTLIGTDSTGCSDTLRRPGLIRIERPKISFIGLPRGGCVPDTASFKADVQTSGTVTSWLWNFGDGSATSTQDSTSHIYTQQGTYNVTLTITTSEGCTETYTLNEAIRVGTKPIPEFVGAPLTACADPGVTFTNQSTGATDYSWNFGDGTSSTEVNPVHVFADTGYFDITLTAINNGCREPITKSRYVYIQPSVSRFIWRTDCNNYRKIIFTNKSLGAQTSVWDFGDGTAPYTGTTPPAHTYAADGTYQVKLTTTNGNCTYTLTKNVLVTDPTPRLFADDSAGCRPFNASFRAESNNPGVFRKFQWTFGDGSPVDTSQGATASHLYTVPGTYDVKVVAIDTSGCRYELTRPDAVSVNGPIARFGAVNPRGCAGSTVEFADSSISNGGSIRTWIFEFGDSTRVTYTAPPFTHTYDSVGDYDVKMVVIDSAGCSDSLMIRGLVRTSKLTANFTALTEYCPRAPLYFPNLTESDLPFTSFWQFGDGQTSTDYNARNSFRDTGYYSVTLTVTDLLGCKDSLTVDSFHIRTPKADFTANAFTTYCTPFQALFTNQSEFYYGAHWNFGPGQGTSDLYHPYTYYTQPGIYPVKLVITAHGGCKDSVTKNIEVRDQSDATLDYAPLNGCTPLNVNFNAFAPIDSARFVWDFGDGNVIDTTVNALVHRYTDFGDFRPKIIMKEATGTCVILIEGTKIISLLGAHAEFTLDTMQFCDRGLITTNSDSTTSNDPIVQYSWTFGDGSAPYTTQAPTHNYTEPGTYEVIMAVRTQAGCTDTMRKGPVRVFETPRFAIQADTSICRDARVTYVGQPLNSDTATWNWNWVFPNGSTSGQQNPTPQVYKTPGSYQVRLSAVSPLSGCRDTVIQSMMVHDLPTITLPETLSKFVGVPAILPAQYSSGVQTYNWSPANDLNCTDCPQPVATPKFTTRYTVTATDSNSCRNSASIQLIVLCQGAKIFVPNTFSPNGDGANDVFGIQGSGMARVKSLRVFNRWGEVVFERRDFPVNDAGAGWDGTYKGQKAAPDVYIYQLEVYCENSDVIRTEGNVALIR</sequence>
<dbReference type="RefSeq" id="WP_345256848.1">
    <property type="nucleotide sequence ID" value="NZ_BAABGY010000009.1"/>
</dbReference>
<proteinExistence type="predicted"/>
<evidence type="ECO:0000256" key="6">
    <source>
        <dbReference type="SAM" id="SignalP"/>
    </source>
</evidence>
<feature type="chain" id="PRO_5047518476" description="PKD domain-containing protein" evidence="6">
    <location>
        <begin position="19"/>
        <end position="1448"/>
    </location>
</feature>
<feature type="domain" description="PKD" evidence="7">
    <location>
        <begin position="1017"/>
        <end position="1085"/>
    </location>
</feature>
<dbReference type="InterPro" id="IPR013783">
    <property type="entry name" value="Ig-like_fold"/>
</dbReference>
<keyword evidence="2" id="KW-0812">Transmembrane</keyword>
<dbReference type="SUPFAM" id="SSF49299">
    <property type="entry name" value="PKD domain"/>
    <property type="match status" value="15"/>
</dbReference>
<dbReference type="InterPro" id="IPR000601">
    <property type="entry name" value="PKD_dom"/>
</dbReference>
<dbReference type="Gene3D" id="2.60.40.10">
    <property type="entry name" value="Immunoglobulins"/>
    <property type="match status" value="15"/>
</dbReference>
<feature type="domain" description="PKD" evidence="7">
    <location>
        <begin position="352"/>
        <end position="419"/>
    </location>
</feature>
<feature type="domain" description="PKD" evidence="7">
    <location>
        <begin position="1220"/>
        <end position="1257"/>
    </location>
</feature>
<dbReference type="CDD" id="cd00146">
    <property type="entry name" value="PKD"/>
    <property type="match status" value="10"/>
</dbReference>
<keyword evidence="9" id="KW-1185">Reference proteome</keyword>
<evidence type="ECO:0000256" key="4">
    <source>
        <dbReference type="ARBA" id="ARBA00022989"/>
    </source>
</evidence>
<evidence type="ECO:0000256" key="3">
    <source>
        <dbReference type="ARBA" id="ARBA00022737"/>
    </source>
</evidence>
<dbReference type="InterPro" id="IPR035986">
    <property type="entry name" value="PKD_dom_sf"/>
</dbReference>
<dbReference type="SMART" id="SM00089">
    <property type="entry name" value="PKD"/>
    <property type="match status" value="15"/>
</dbReference>
<dbReference type="EMBL" id="BAABGY010000009">
    <property type="protein sequence ID" value="GAA4337101.1"/>
    <property type="molecule type" value="Genomic_DNA"/>
</dbReference>
<feature type="domain" description="PKD" evidence="7">
    <location>
        <begin position="105"/>
        <end position="175"/>
    </location>
</feature>
<dbReference type="NCBIfam" id="TIGR04131">
    <property type="entry name" value="Bac_Flav_CTERM"/>
    <property type="match status" value="1"/>
</dbReference>
<keyword evidence="6" id="KW-0732">Signal</keyword>
<feature type="domain" description="PKD" evidence="7">
    <location>
        <begin position="881"/>
        <end position="920"/>
    </location>
</feature>
<dbReference type="PROSITE" id="PS50093">
    <property type="entry name" value="PKD"/>
    <property type="match status" value="15"/>
</dbReference>
<keyword evidence="4" id="KW-1133">Transmembrane helix</keyword>
<feature type="domain" description="PKD" evidence="7">
    <location>
        <begin position="550"/>
        <end position="584"/>
    </location>
</feature>
<feature type="domain" description="PKD" evidence="7">
    <location>
        <begin position="193"/>
        <end position="271"/>
    </location>
</feature>
<organism evidence="8 9">
    <name type="scientific">Flaviaesturariibacter amylovorans</name>
    <dbReference type="NCBI Taxonomy" id="1084520"/>
    <lineage>
        <taxon>Bacteria</taxon>
        <taxon>Pseudomonadati</taxon>
        <taxon>Bacteroidota</taxon>
        <taxon>Chitinophagia</taxon>
        <taxon>Chitinophagales</taxon>
        <taxon>Chitinophagaceae</taxon>
        <taxon>Flaviaestuariibacter</taxon>
    </lineage>
</organism>
<gene>
    <name evidence="8" type="ORF">GCM10023184_32750</name>
</gene>
<dbReference type="PANTHER" id="PTHR46730">
    <property type="entry name" value="POLYCYSTIN-1"/>
    <property type="match status" value="1"/>
</dbReference>
<evidence type="ECO:0000313" key="9">
    <source>
        <dbReference type="Proteomes" id="UP001501725"/>
    </source>
</evidence>
<name>A0ABP8HBL0_9BACT</name>
<feature type="domain" description="PKD" evidence="7">
    <location>
        <begin position="21"/>
        <end position="104"/>
    </location>
</feature>
<comment type="caution">
    <text evidence="8">The sequence shown here is derived from an EMBL/GenBank/DDBJ whole genome shotgun (WGS) entry which is preliminary data.</text>
</comment>
<dbReference type="Pfam" id="PF18911">
    <property type="entry name" value="PKD_4"/>
    <property type="match status" value="13"/>
</dbReference>
<dbReference type="InterPro" id="IPR022409">
    <property type="entry name" value="PKD/Chitinase_dom"/>
</dbReference>
<protein>
    <recommendedName>
        <fullName evidence="7">PKD domain-containing protein</fullName>
    </recommendedName>
</protein>
<feature type="domain" description="PKD" evidence="7">
    <location>
        <begin position="702"/>
        <end position="751"/>
    </location>
</feature>